<keyword evidence="5" id="KW-1185">Reference proteome</keyword>
<name>A0A3D9HI13_9PROT</name>
<evidence type="ECO:0000256" key="2">
    <source>
        <dbReference type="PIRNR" id="PIRNR006276"/>
    </source>
</evidence>
<comment type="subcellular location">
    <subcellularLocation>
        <location evidence="2">Cytoplasm</location>
    </subcellularLocation>
</comment>
<reference evidence="4 5" key="1">
    <citation type="submission" date="2018-07" db="EMBL/GenBank/DDBJ databases">
        <title>Genomic Encyclopedia of Type Strains, Phase III (KMG-III): the genomes of soil and plant-associated and newly described type strains.</title>
        <authorList>
            <person name="Whitman W."/>
        </authorList>
    </citation>
    <scope>NUCLEOTIDE SEQUENCE [LARGE SCALE GENOMIC DNA]</scope>
    <source>
        <strain evidence="4 5">CECT 8488</strain>
    </source>
</reference>
<dbReference type="AlphaFoldDB" id="A0A3D9HI13"/>
<evidence type="ECO:0000256" key="1">
    <source>
        <dbReference type="ARBA" id="ARBA00008791"/>
    </source>
</evidence>
<dbReference type="Pfam" id="PF00582">
    <property type="entry name" value="Usp"/>
    <property type="match status" value="1"/>
</dbReference>
<organism evidence="4 5">
    <name type="scientific">Aestuariispira insulae</name>
    <dbReference type="NCBI Taxonomy" id="1461337"/>
    <lineage>
        <taxon>Bacteria</taxon>
        <taxon>Pseudomonadati</taxon>
        <taxon>Pseudomonadota</taxon>
        <taxon>Alphaproteobacteria</taxon>
        <taxon>Rhodospirillales</taxon>
        <taxon>Kiloniellaceae</taxon>
        <taxon>Aestuariispira</taxon>
    </lineage>
</organism>
<dbReference type="EMBL" id="QRDW01000006">
    <property type="protein sequence ID" value="RED49159.1"/>
    <property type="molecule type" value="Genomic_DNA"/>
</dbReference>
<evidence type="ECO:0000313" key="4">
    <source>
        <dbReference type="EMBL" id="RED49159.1"/>
    </source>
</evidence>
<dbReference type="InterPro" id="IPR006015">
    <property type="entry name" value="Universal_stress_UspA"/>
</dbReference>
<dbReference type="CDD" id="cd00293">
    <property type="entry name" value="USP-like"/>
    <property type="match status" value="1"/>
</dbReference>
<evidence type="ECO:0000313" key="5">
    <source>
        <dbReference type="Proteomes" id="UP000256845"/>
    </source>
</evidence>
<proteinExistence type="inferred from homology"/>
<comment type="similarity">
    <text evidence="1 2">Belongs to the universal stress protein A family.</text>
</comment>
<protein>
    <recommendedName>
        <fullName evidence="2">Universal stress protein</fullName>
    </recommendedName>
</protein>
<dbReference type="Gene3D" id="3.40.50.620">
    <property type="entry name" value="HUPs"/>
    <property type="match status" value="1"/>
</dbReference>
<dbReference type="OrthoDB" id="9792500at2"/>
<feature type="domain" description="UspA" evidence="3">
    <location>
        <begin position="1"/>
        <end position="141"/>
    </location>
</feature>
<evidence type="ECO:0000259" key="3">
    <source>
        <dbReference type="Pfam" id="PF00582"/>
    </source>
</evidence>
<dbReference type="GO" id="GO:0005737">
    <property type="term" value="C:cytoplasm"/>
    <property type="evidence" value="ECO:0007669"/>
    <property type="project" value="UniProtKB-SubCell"/>
</dbReference>
<dbReference type="SUPFAM" id="SSF52402">
    <property type="entry name" value="Adenine nucleotide alpha hydrolases-like"/>
    <property type="match status" value="1"/>
</dbReference>
<dbReference type="PANTHER" id="PTHR46268">
    <property type="entry name" value="STRESS RESPONSE PROTEIN NHAX"/>
    <property type="match status" value="1"/>
</dbReference>
<sequence>MFNHILLAIDLGQPKAYEKSLPNAIEYAQKFGSTLHVMTVVPDFGMSIVGSFFPKEHEGKMLTEANNQLHDFVKQNIPDSIPVQHIVGHGTAYEEILRVSEDINCDLIILGSHRPKMQDYLLGPNAARVVRHANCSVLVVRG</sequence>
<accession>A0A3D9HI13</accession>
<dbReference type="InterPro" id="IPR014729">
    <property type="entry name" value="Rossmann-like_a/b/a_fold"/>
</dbReference>
<dbReference type="Proteomes" id="UP000256845">
    <property type="component" value="Unassembled WGS sequence"/>
</dbReference>
<gene>
    <name evidence="4" type="ORF">DFP90_106137</name>
</gene>
<comment type="caution">
    <text evidence="4">The sequence shown here is derived from an EMBL/GenBank/DDBJ whole genome shotgun (WGS) entry which is preliminary data.</text>
</comment>
<dbReference type="PRINTS" id="PR01438">
    <property type="entry name" value="UNVRSLSTRESS"/>
</dbReference>
<dbReference type="PANTHER" id="PTHR46268:SF6">
    <property type="entry name" value="UNIVERSAL STRESS PROTEIN UP12"/>
    <property type="match status" value="1"/>
</dbReference>
<keyword evidence="2" id="KW-0963">Cytoplasm</keyword>
<dbReference type="PIRSF" id="PIRSF006276">
    <property type="entry name" value="UspA"/>
    <property type="match status" value="1"/>
</dbReference>
<dbReference type="InterPro" id="IPR006016">
    <property type="entry name" value="UspA"/>
</dbReference>
<dbReference type="RefSeq" id="WP_115937358.1">
    <property type="nucleotide sequence ID" value="NZ_QRDW01000006.1"/>
</dbReference>